<dbReference type="WBParaSite" id="MBELARI_LOCUS12401">
    <property type="protein sequence ID" value="MBELARI_LOCUS12401"/>
    <property type="gene ID" value="MBELARI_LOCUS12401"/>
</dbReference>
<feature type="domain" description="Ig-like" evidence="8">
    <location>
        <begin position="352"/>
        <end position="417"/>
    </location>
</feature>
<evidence type="ECO:0000256" key="6">
    <source>
        <dbReference type="SAM" id="Phobius"/>
    </source>
</evidence>
<dbReference type="GO" id="GO:0098609">
    <property type="term" value="P:cell-cell adhesion"/>
    <property type="evidence" value="ECO:0007669"/>
    <property type="project" value="TreeGrafter"/>
</dbReference>
<dbReference type="Pfam" id="PF13927">
    <property type="entry name" value="Ig_3"/>
    <property type="match status" value="2"/>
</dbReference>
<organism evidence="9 10">
    <name type="scientific">Mesorhabditis belari</name>
    <dbReference type="NCBI Taxonomy" id="2138241"/>
    <lineage>
        <taxon>Eukaryota</taxon>
        <taxon>Metazoa</taxon>
        <taxon>Ecdysozoa</taxon>
        <taxon>Nematoda</taxon>
        <taxon>Chromadorea</taxon>
        <taxon>Rhabditida</taxon>
        <taxon>Rhabditina</taxon>
        <taxon>Rhabditomorpha</taxon>
        <taxon>Rhabditoidea</taxon>
        <taxon>Rhabditidae</taxon>
        <taxon>Mesorhabditinae</taxon>
        <taxon>Mesorhabditis</taxon>
    </lineage>
</organism>
<dbReference type="Gene3D" id="2.60.40.10">
    <property type="entry name" value="Immunoglobulins"/>
    <property type="match status" value="5"/>
</dbReference>
<dbReference type="CDD" id="cd00096">
    <property type="entry name" value="Ig"/>
    <property type="match status" value="1"/>
</dbReference>
<dbReference type="Pfam" id="PF07679">
    <property type="entry name" value="I-set"/>
    <property type="match status" value="2"/>
</dbReference>
<dbReference type="SMART" id="SM00408">
    <property type="entry name" value="IGc2"/>
    <property type="match status" value="4"/>
</dbReference>
<dbReference type="Proteomes" id="UP000887575">
    <property type="component" value="Unassembled WGS sequence"/>
</dbReference>
<sequence length="733" mass="81214">MRKRRSTFCFLVTLIFLFILTVNGEQRIAEGPVETTVLVGATVELRCRVEDQKGAVQWTKNDFGLGIDRGLKFFPRYQMVGKATKGEYNLQIVNITVDDDDVYRCQIGEVQNERTVVSNAAKLSVLKKPTSPTQLNKPKDLTIPAIAGDLIQRSCVSKMGKPPAKIGWAISFDSEGKNIFSWLGESRSKLGHLIKNNDLSPETVAANITDNIQKDNGVFSVISNLSYVPRPDDDKKYLLCLSHHETFGEKIELDGVRLSLQYAPRVNLTVAASQQKIREGGGALLACSVDAKPIDQLKIQWFREGVLLKHQADTLAFELLKMEDHGVEYSCEAMNKIGKGKASLKLNVSFAPRIISNQQEKEVNVGEAATFTCEAHGNPKPQLYWSKAGDSQVIGKGESFTIENVQVWQQGEYICTAISDGFKQDKIANFLHIRGPPTITFDQPASVNLGDTVVFSCKVRGRPKPKEVVWSRDENDLNFNNGRMQVHQMPHIYGVESKLTIRDLQEADFGVYNCSANNGLGMDSQGIVLHKKNILDYAMQLLGNDDLLIIAAVSASVVFFCLFFLCCCAWRKRRRFQTKGSKFTASESDVTVKCEALDPPFYSEMYGGPMDDGNLLLSKDYIAVPQNNPDLDLLMPSSYALSSSNNCLYPKFMNGSTMDYNFMPSTRYDTSYGSFSGGSTPAALSGGGLSELYGGTDRLHAPLEPLPEVDTPKVSTYSFMCPERPLSRSSTHV</sequence>
<dbReference type="PANTHER" id="PTHR11640">
    <property type="entry name" value="NEPHRIN"/>
    <property type="match status" value="1"/>
</dbReference>
<dbReference type="AlphaFoldDB" id="A0AAF3EEJ9"/>
<feature type="domain" description="Ig-like" evidence="8">
    <location>
        <begin position="264"/>
        <end position="349"/>
    </location>
</feature>
<comment type="subcellular location">
    <subcellularLocation>
        <location evidence="1">Membrane</location>
        <topology evidence="1">Single-pass type I membrane protein</topology>
    </subcellularLocation>
</comment>
<evidence type="ECO:0000313" key="9">
    <source>
        <dbReference type="Proteomes" id="UP000887575"/>
    </source>
</evidence>
<dbReference type="InterPro" id="IPR013783">
    <property type="entry name" value="Ig-like_fold"/>
</dbReference>
<keyword evidence="5" id="KW-0393">Immunoglobulin domain</keyword>
<feature type="domain" description="Ig-like" evidence="8">
    <location>
        <begin position="436"/>
        <end position="530"/>
    </location>
</feature>
<evidence type="ECO:0000259" key="8">
    <source>
        <dbReference type="PROSITE" id="PS50835"/>
    </source>
</evidence>
<dbReference type="GO" id="GO:0050839">
    <property type="term" value="F:cell adhesion molecule binding"/>
    <property type="evidence" value="ECO:0007669"/>
    <property type="project" value="TreeGrafter"/>
</dbReference>
<evidence type="ECO:0000313" key="10">
    <source>
        <dbReference type="WBParaSite" id="MBELARI_LOCUS12401"/>
    </source>
</evidence>
<dbReference type="PANTHER" id="PTHR11640:SF31">
    <property type="entry name" value="IRREGULAR CHIASM C-ROUGHEST PROTEIN-RELATED"/>
    <property type="match status" value="1"/>
</dbReference>
<evidence type="ECO:0000256" key="7">
    <source>
        <dbReference type="SAM" id="SignalP"/>
    </source>
</evidence>
<protein>
    <recommendedName>
        <fullName evidence="8">Ig-like domain-containing protein</fullName>
    </recommendedName>
</protein>
<feature type="transmembrane region" description="Helical" evidence="6">
    <location>
        <begin position="547"/>
        <end position="570"/>
    </location>
</feature>
<dbReference type="Pfam" id="PF08205">
    <property type="entry name" value="C2-set_2"/>
    <property type="match status" value="1"/>
</dbReference>
<reference evidence="10" key="1">
    <citation type="submission" date="2024-02" db="UniProtKB">
        <authorList>
            <consortium name="WormBaseParasite"/>
        </authorList>
    </citation>
    <scope>IDENTIFICATION</scope>
</reference>
<dbReference type="InterPro" id="IPR003598">
    <property type="entry name" value="Ig_sub2"/>
</dbReference>
<dbReference type="GO" id="GO:0005886">
    <property type="term" value="C:plasma membrane"/>
    <property type="evidence" value="ECO:0007669"/>
    <property type="project" value="TreeGrafter"/>
</dbReference>
<dbReference type="InterPro" id="IPR003599">
    <property type="entry name" value="Ig_sub"/>
</dbReference>
<evidence type="ECO:0000256" key="1">
    <source>
        <dbReference type="ARBA" id="ARBA00004479"/>
    </source>
</evidence>
<dbReference type="GO" id="GO:0005911">
    <property type="term" value="C:cell-cell junction"/>
    <property type="evidence" value="ECO:0007669"/>
    <property type="project" value="TreeGrafter"/>
</dbReference>
<dbReference type="InterPro" id="IPR007110">
    <property type="entry name" value="Ig-like_dom"/>
</dbReference>
<dbReference type="PROSITE" id="PS50835">
    <property type="entry name" value="IG_LIKE"/>
    <property type="match status" value="4"/>
</dbReference>
<feature type="signal peptide" evidence="7">
    <location>
        <begin position="1"/>
        <end position="24"/>
    </location>
</feature>
<keyword evidence="9" id="KW-1185">Reference proteome</keyword>
<dbReference type="InterPro" id="IPR036179">
    <property type="entry name" value="Ig-like_dom_sf"/>
</dbReference>
<feature type="chain" id="PRO_5042285346" description="Ig-like domain-containing protein" evidence="7">
    <location>
        <begin position="25"/>
        <end position="733"/>
    </location>
</feature>
<dbReference type="SUPFAM" id="SSF48726">
    <property type="entry name" value="Immunoglobulin"/>
    <property type="match status" value="4"/>
</dbReference>
<evidence type="ECO:0000256" key="4">
    <source>
        <dbReference type="ARBA" id="ARBA00023180"/>
    </source>
</evidence>
<proteinExistence type="predicted"/>
<dbReference type="InterPro" id="IPR013098">
    <property type="entry name" value="Ig_I-set"/>
</dbReference>
<evidence type="ECO:0000256" key="3">
    <source>
        <dbReference type="ARBA" id="ARBA00023157"/>
    </source>
</evidence>
<evidence type="ECO:0000256" key="2">
    <source>
        <dbReference type="ARBA" id="ARBA00023136"/>
    </source>
</evidence>
<keyword evidence="4" id="KW-0325">Glycoprotein</keyword>
<feature type="domain" description="Ig-like" evidence="8">
    <location>
        <begin position="26"/>
        <end position="124"/>
    </location>
</feature>
<name>A0AAF3EEJ9_9BILA</name>
<keyword evidence="6" id="KW-1133">Transmembrane helix</keyword>
<keyword evidence="3" id="KW-1015">Disulfide bond</keyword>
<dbReference type="InterPro" id="IPR051275">
    <property type="entry name" value="Cell_adhesion_signaling"/>
</dbReference>
<keyword evidence="6" id="KW-0812">Transmembrane</keyword>
<keyword evidence="2 6" id="KW-0472">Membrane</keyword>
<dbReference type="InterPro" id="IPR013162">
    <property type="entry name" value="CD80_C2-set"/>
</dbReference>
<accession>A0AAF3EEJ9</accession>
<evidence type="ECO:0000256" key="5">
    <source>
        <dbReference type="ARBA" id="ARBA00023319"/>
    </source>
</evidence>
<dbReference type="SMART" id="SM00409">
    <property type="entry name" value="IG"/>
    <property type="match status" value="4"/>
</dbReference>
<keyword evidence="7" id="KW-0732">Signal</keyword>